<dbReference type="AlphaFoldDB" id="A0A2R5G0R7"/>
<evidence type="ECO:0000256" key="4">
    <source>
        <dbReference type="ARBA" id="ARBA00022676"/>
    </source>
</evidence>
<dbReference type="InterPro" id="IPR025993">
    <property type="entry name" value="Ceramide_glucosylTrfase"/>
</dbReference>
<evidence type="ECO:0000256" key="1">
    <source>
        <dbReference type="ARBA" id="ARBA00004141"/>
    </source>
</evidence>
<proteinExistence type="predicted"/>
<dbReference type="EMBL" id="BDUD01000001">
    <property type="protein sequence ID" value="GBG22063.1"/>
    <property type="molecule type" value="Genomic_DNA"/>
</dbReference>
<evidence type="ECO:0000256" key="2">
    <source>
        <dbReference type="ARBA" id="ARBA00004760"/>
    </source>
</evidence>
<keyword evidence="8 9" id="KW-0472">Membrane</keyword>
<protein>
    <submittedName>
        <fullName evidence="10">Glycosyl transferase family protein</fullName>
    </submittedName>
</protein>
<keyword evidence="4" id="KW-0328">Glycosyltransferase</keyword>
<comment type="caution">
    <text evidence="10">The sequence shown here is derived from an EMBL/GenBank/DDBJ whole genome shotgun (WGS) entry which is preliminary data.</text>
</comment>
<feature type="transmembrane region" description="Helical" evidence="9">
    <location>
        <begin position="301"/>
        <end position="323"/>
    </location>
</feature>
<evidence type="ECO:0000256" key="8">
    <source>
        <dbReference type="ARBA" id="ARBA00023136"/>
    </source>
</evidence>
<feature type="transmembrane region" description="Helical" evidence="9">
    <location>
        <begin position="369"/>
        <end position="392"/>
    </location>
</feature>
<dbReference type="PANTHER" id="PTHR12726">
    <property type="entry name" value="CERAMIDE GLUCOSYLTRANSFERASE"/>
    <property type="match status" value="1"/>
</dbReference>
<sequence length="441" mass="50269">MPNAQFPMPNPQSLILSETKNLMEDLAIFLSKSLTGWLIIQVCLTLVFIWYLRSSKKKLLPDEQLPKTAVILCLRGADPFLPRCLRSLLNQNYPQYDLKLIVDSHEDPAWKIASETITEQEATNVQISPLRIVRNNCSLKCSSLIQAVRELDDSYKVVALVDADTIVHVNWLRELVSPLNDAKVGATTGYRWYVPTGKYWGSLVRYAGNVATVVQMFLFQIPWGGTLAVKTEVLRQTELLDKWGQALGEDFMMHDILKKQGLKVKFVPSLLIVNREETNLFNLIDYLKRLLLYSRLYHPRWLALISEAVSSILFPTALIILVLESLLEAKWEAATLFLGCYGVYTIGLLLIMLVLELEIQRVVRSNDQAIAKLSAATIIKMLIAIPLTQWVYGLAMLSSLWVSTVTWRGVSYRVQGPWNVRLIEYRPYQWLDQPIDSKVSL</sequence>
<evidence type="ECO:0000313" key="10">
    <source>
        <dbReference type="EMBL" id="GBG22063.1"/>
    </source>
</evidence>
<reference evidence="10 11" key="1">
    <citation type="submission" date="2017-06" db="EMBL/GenBank/DDBJ databases">
        <title>Genome sequencing of cyanobaciteial culture collection at National Institute for Environmental Studies (NIES).</title>
        <authorList>
            <person name="Hirose Y."/>
            <person name="Shimura Y."/>
            <person name="Fujisawa T."/>
            <person name="Nakamura Y."/>
            <person name="Kawachi M."/>
        </authorList>
    </citation>
    <scope>NUCLEOTIDE SEQUENCE [LARGE SCALE GENOMIC DNA]</scope>
    <source>
        <strain evidence="10 11">NIES-4072</strain>
    </source>
</reference>
<dbReference type="Proteomes" id="UP000245124">
    <property type="component" value="Unassembled WGS sequence"/>
</dbReference>
<dbReference type="GO" id="GO:0006679">
    <property type="term" value="P:glucosylceramide biosynthetic process"/>
    <property type="evidence" value="ECO:0007669"/>
    <property type="project" value="TreeGrafter"/>
</dbReference>
<keyword evidence="6 9" id="KW-0812">Transmembrane</keyword>
<comment type="pathway">
    <text evidence="2">Lipid metabolism; sphingolipid metabolism.</text>
</comment>
<dbReference type="InterPro" id="IPR029044">
    <property type="entry name" value="Nucleotide-diphossugar_trans"/>
</dbReference>
<comment type="subcellular location">
    <subcellularLocation>
        <location evidence="1">Membrane</location>
        <topology evidence="1">Multi-pass membrane protein</topology>
    </subcellularLocation>
</comment>
<keyword evidence="11" id="KW-1185">Reference proteome</keyword>
<evidence type="ECO:0000256" key="7">
    <source>
        <dbReference type="ARBA" id="ARBA00022989"/>
    </source>
</evidence>
<comment type="pathway">
    <text evidence="3">Sphingolipid metabolism.</text>
</comment>
<gene>
    <name evidence="10" type="ORF">NIES4072_57690</name>
</gene>
<dbReference type="Pfam" id="PF13641">
    <property type="entry name" value="Glyco_tranf_2_3"/>
    <property type="match status" value="1"/>
</dbReference>
<keyword evidence="7 9" id="KW-1133">Transmembrane helix</keyword>
<feature type="transmembrane region" description="Helical" evidence="9">
    <location>
        <begin position="335"/>
        <end position="357"/>
    </location>
</feature>
<feature type="transmembrane region" description="Helical" evidence="9">
    <location>
        <begin position="34"/>
        <end position="52"/>
    </location>
</feature>
<dbReference type="SUPFAM" id="SSF53448">
    <property type="entry name" value="Nucleotide-diphospho-sugar transferases"/>
    <property type="match status" value="1"/>
</dbReference>
<evidence type="ECO:0000256" key="3">
    <source>
        <dbReference type="ARBA" id="ARBA00004991"/>
    </source>
</evidence>
<keyword evidence="5 10" id="KW-0808">Transferase</keyword>
<evidence type="ECO:0000256" key="6">
    <source>
        <dbReference type="ARBA" id="ARBA00022692"/>
    </source>
</evidence>
<evidence type="ECO:0000313" key="11">
    <source>
        <dbReference type="Proteomes" id="UP000245124"/>
    </source>
</evidence>
<organism evidence="10 11">
    <name type="scientific">Nostoc commune NIES-4072</name>
    <dbReference type="NCBI Taxonomy" id="2005467"/>
    <lineage>
        <taxon>Bacteria</taxon>
        <taxon>Bacillati</taxon>
        <taxon>Cyanobacteriota</taxon>
        <taxon>Cyanophyceae</taxon>
        <taxon>Nostocales</taxon>
        <taxon>Nostocaceae</taxon>
        <taxon>Nostoc</taxon>
    </lineage>
</organism>
<accession>A0A2R5G0R7</accession>
<dbReference type="Gene3D" id="3.90.550.10">
    <property type="entry name" value="Spore Coat Polysaccharide Biosynthesis Protein SpsA, Chain A"/>
    <property type="match status" value="1"/>
</dbReference>
<dbReference type="GO" id="GO:0016020">
    <property type="term" value="C:membrane"/>
    <property type="evidence" value="ECO:0007669"/>
    <property type="project" value="UniProtKB-SubCell"/>
</dbReference>
<evidence type="ECO:0000256" key="5">
    <source>
        <dbReference type="ARBA" id="ARBA00022679"/>
    </source>
</evidence>
<dbReference type="PANTHER" id="PTHR12726:SF0">
    <property type="entry name" value="CERAMIDE GLUCOSYLTRANSFERASE"/>
    <property type="match status" value="1"/>
</dbReference>
<dbReference type="GO" id="GO:0008120">
    <property type="term" value="F:ceramide glucosyltransferase activity"/>
    <property type="evidence" value="ECO:0007669"/>
    <property type="project" value="TreeGrafter"/>
</dbReference>
<name>A0A2R5G0R7_NOSCO</name>
<evidence type="ECO:0000256" key="9">
    <source>
        <dbReference type="SAM" id="Phobius"/>
    </source>
</evidence>